<dbReference type="InterPro" id="IPR000095">
    <property type="entry name" value="CRIB_dom"/>
</dbReference>
<dbReference type="GO" id="GO:0005856">
    <property type="term" value="C:cytoskeleton"/>
    <property type="evidence" value="ECO:0007669"/>
    <property type="project" value="UniProtKB-SubCell"/>
</dbReference>
<feature type="domain" description="CRIB" evidence="12">
    <location>
        <begin position="30"/>
        <end position="43"/>
    </location>
</feature>
<dbReference type="Gene3D" id="3.90.810.10">
    <property type="entry name" value="CRIB domain"/>
    <property type="match status" value="1"/>
</dbReference>
<dbReference type="PROSITE" id="PS50108">
    <property type="entry name" value="CRIB"/>
    <property type="match status" value="1"/>
</dbReference>
<keyword evidence="5" id="KW-0963">Cytoplasm</keyword>
<accession>D3PGH3</accession>
<dbReference type="InterPro" id="IPR036936">
    <property type="entry name" value="CRIB_dom_sf"/>
</dbReference>
<evidence type="ECO:0000256" key="6">
    <source>
        <dbReference type="ARBA" id="ARBA00022960"/>
    </source>
</evidence>
<evidence type="ECO:0000256" key="8">
    <source>
        <dbReference type="ARBA" id="ARBA00023139"/>
    </source>
</evidence>
<name>D3PGH3_LEPSM</name>
<keyword evidence="6" id="KW-0133">Cell shape</keyword>
<dbReference type="GO" id="GO:0035023">
    <property type="term" value="P:regulation of Rho protein signal transduction"/>
    <property type="evidence" value="ECO:0007669"/>
    <property type="project" value="InterPro"/>
</dbReference>
<keyword evidence="7" id="KW-0472">Membrane</keyword>
<dbReference type="CDD" id="cd00132">
    <property type="entry name" value="CRIB"/>
    <property type="match status" value="1"/>
</dbReference>
<reference evidence="14" key="1">
    <citation type="submission" date="2010-03" db="EMBL/GenBank/DDBJ databases">
        <title>Atlantic Lepeophtheirus salmonis ESTs and full-length cDNAs.</title>
        <authorList>
            <person name="Yasuike M."/>
            <person name="von Schalburg K."/>
            <person name="Cooper G."/>
            <person name="Leong J."/>
            <person name="Nilsen F."/>
            <person name="Jones S.R.M."/>
            <person name="Koop B.F."/>
        </authorList>
    </citation>
    <scope>NUCLEOTIDE SEQUENCE</scope>
    <source>
        <strain evidence="14">Atlantic form</strain>
        <tissue evidence="14">Mixed tissue</tissue>
    </source>
</reference>
<comment type="subcellular location">
    <subcellularLocation>
        <location evidence="1">Cell membrane</location>
        <topology evidence="1">Lipid-anchor</topology>
    </subcellularLocation>
    <subcellularLocation>
        <location evidence="2">Cytoplasm</location>
        <location evidence="2">Cytoskeleton</location>
    </subcellularLocation>
</comment>
<keyword evidence="4" id="KW-1003">Cell membrane</keyword>
<dbReference type="InterPro" id="IPR039056">
    <property type="entry name" value="SPEC"/>
</dbReference>
<dbReference type="PANTHER" id="PTHR13502:SF6">
    <property type="entry name" value="CDC42 SMALL EFFECTOR PROTEIN HOMOLOG"/>
    <property type="match status" value="1"/>
</dbReference>
<keyword evidence="8" id="KW-0564">Palmitate</keyword>
<evidence type="ECO:0000256" key="9">
    <source>
        <dbReference type="ARBA" id="ARBA00023212"/>
    </source>
</evidence>
<evidence type="ECO:0000256" key="10">
    <source>
        <dbReference type="ARBA" id="ARBA00023288"/>
    </source>
</evidence>
<evidence type="ECO:0000256" key="3">
    <source>
        <dbReference type="ARBA" id="ARBA00005720"/>
    </source>
</evidence>
<evidence type="ECO:0000256" key="5">
    <source>
        <dbReference type="ARBA" id="ARBA00022490"/>
    </source>
</evidence>
<proteinExistence type="evidence at transcript level"/>
<dbReference type="GO" id="GO:0031267">
    <property type="term" value="F:small GTPase binding"/>
    <property type="evidence" value="ECO:0007669"/>
    <property type="project" value="InterPro"/>
</dbReference>
<comment type="similarity">
    <text evidence="3">Belongs to the CDC42SE/SPEC family.</text>
</comment>
<dbReference type="PANTHER" id="PTHR13502">
    <property type="entry name" value="CDC42 SMALL EFFECTOR PROTEIN HOMOLOG"/>
    <property type="match status" value="1"/>
</dbReference>
<keyword evidence="9" id="KW-0206">Cytoskeleton</keyword>
<dbReference type="EMBL" id="BT120729">
    <property type="protein sequence ID" value="ADD24369.1"/>
    <property type="molecule type" value="mRNA"/>
</dbReference>
<feature type="compositionally biased region" description="Polar residues" evidence="11">
    <location>
        <begin position="59"/>
        <end position="68"/>
    </location>
</feature>
<keyword evidence="10" id="KW-0449">Lipoprotein</keyword>
<sequence>MSEVWIQMFRCCATQEVPSSSRRRIDRSMIGNPTDFRHTAHIGTNDLDSQEEDPHNRSTDYLTHQMNSKGGYGPDQKVQIRVPHIVNARSLDEIRRK</sequence>
<dbReference type="AlphaFoldDB" id="D3PGH3"/>
<dbReference type="EMBL" id="BT121426">
    <property type="protein sequence ID" value="ADD38356.1"/>
    <property type="molecule type" value="mRNA"/>
</dbReference>
<reference evidence="13" key="2">
    <citation type="submission" date="2010-03" db="EMBL/GenBank/DDBJ databases">
        <title>Lepeophtheirus salmonis ESTs and full-length cDNAs.</title>
        <authorList>
            <person name="Yasuike M."/>
            <person name="von Schalburg K."/>
            <person name="Cooper G."/>
            <person name="Leong J."/>
            <person name="Jones S.R.M."/>
            <person name="Koop B.F."/>
        </authorList>
    </citation>
    <scope>NUCLEOTIDE SEQUENCE</scope>
    <source>
        <tissue evidence="13">Whole</tissue>
    </source>
</reference>
<evidence type="ECO:0000256" key="1">
    <source>
        <dbReference type="ARBA" id="ARBA00004193"/>
    </source>
</evidence>
<evidence type="ECO:0000256" key="11">
    <source>
        <dbReference type="SAM" id="MobiDB-lite"/>
    </source>
</evidence>
<gene>
    <name evidence="13" type="primary">C4S2A</name>
</gene>
<dbReference type="Pfam" id="PF00786">
    <property type="entry name" value="PBD"/>
    <property type="match status" value="1"/>
</dbReference>
<evidence type="ECO:0000256" key="2">
    <source>
        <dbReference type="ARBA" id="ARBA00004245"/>
    </source>
</evidence>
<protein>
    <submittedName>
        <fullName evidence="13">CDC42 small effector protein 2-A</fullName>
    </submittedName>
</protein>
<evidence type="ECO:0000256" key="7">
    <source>
        <dbReference type="ARBA" id="ARBA00023136"/>
    </source>
</evidence>
<evidence type="ECO:0000313" key="14">
    <source>
        <dbReference type="EMBL" id="ADD38356.1"/>
    </source>
</evidence>
<dbReference type="OrthoDB" id="5559822at2759"/>
<evidence type="ECO:0000313" key="13">
    <source>
        <dbReference type="EMBL" id="ADD24369.1"/>
    </source>
</evidence>
<feature type="region of interest" description="Disordered" evidence="11">
    <location>
        <begin position="29"/>
        <end position="77"/>
    </location>
</feature>
<dbReference type="GO" id="GO:0005886">
    <property type="term" value="C:plasma membrane"/>
    <property type="evidence" value="ECO:0007669"/>
    <property type="project" value="UniProtKB-SubCell"/>
</dbReference>
<evidence type="ECO:0000259" key="12">
    <source>
        <dbReference type="PROSITE" id="PS50108"/>
    </source>
</evidence>
<organism evidence="13">
    <name type="scientific">Lepeophtheirus salmonis</name>
    <name type="common">Salmon louse</name>
    <name type="synonym">Caligus salmonis</name>
    <dbReference type="NCBI Taxonomy" id="72036"/>
    <lineage>
        <taxon>Eukaryota</taxon>
        <taxon>Metazoa</taxon>
        <taxon>Ecdysozoa</taxon>
        <taxon>Arthropoda</taxon>
        <taxon>Crustacea</taxon>
        <taxon>Multicrustacea</taxon>
        <taxon>Hexanauplia</taxon>
        <taxon>Copepoda</taxon>
        <taxon>Siphonostomatoida</taxon>
        <taxon>Caligidae</taxon>
        <taxon>Lepeophtheirus</taxon>
    </lineage>
</organism>
<dbReference type="GO" id="GO:0008360">
    <property type="term" value="P:regulation of cell shape"/>
    <property type="evidence" value="ECO:0007669"/>
    <property type="project" value="UniProtKB-KW"/>
</dbReference>
<evidence type="ECO:0000256" key="4">
    <source>
        <dbReference type="ARBA" id="ARBA00022475"/>
    </source>
</evidence>